<sequence>MKKKKWMRILAAATMAAMVFAMAGCGGGTDSTEGDSADGGDGTVYKVGVIQQLEHAALDEATRGFQDTLTEKLGDQVEFDYQNAQNEQANCATIATKFVSNGVDLIMANATTALQAAAAATGDIPIVGTSVTDYVTAGVIESNDAPGYNVTGASDLAPVDQQIALLQELVPDVQKVAIVYCSAEPNSLFQSELAQAELDAAGIEWEEFTAADSNEIQAVITNAITDCDAVYIPTDNTMANNMEIIKNVTVPAGIPVICGEENMCGVGGLATLSISYYELGCKAGEMAYEILVNGADPATMPIEYVSENITPKYNAEIAAELNWTIPEGMTAIGE</sequence>
<dbReference type="PROSITE" id="PS51257">
    <property type="entry name" value="PROKAR_LIPOPROTEIN"/>
    <property type="match status" value="1"/>
</dbReference>
<feature type="signal peptide" evidence="1">
    <location>
        <begin position="1"/>
        <end position="23"/>
    </location>
</feature>
<proteinExistence type="predicted"/>
<feature type="chain" id="PRO_5045558750" evidence="1">
    <location>
        <begin position="24"/>
        <end position="334"/>
    </location>
</feature>
<evidence type="ECO:0000256" key="1">
    <source>
        <dbReference type="SAM" id="SignalP"/>
    </source>
</evidence>
<reference evidence="2 3" key="1">
    <citation type="journal article" date="2021" name="Sci. Rep.">
        <title>The distribution of antibiotic resistance genes in chicken gut microbiota commensals.</title>
        <authorList>
            <person name="Juricova H."/>
            <person name="Matiasovicova J."/>
            <person name="Kubasova T."/>
            <person name="Cejkova D."/>
            <person name="Rychlik I."/>
        </authorList>
    </citation>
    <scope>NUCLEOTIDE SEQUENCE [LARGE SCALE GENOMIC DNA]</scope>
    <source>
        <strain evidence="2 3">An431b</strain>
    </source>
</reference>
<dbReference type="CDD" id="cd06325">
    <property type="entry name" value="PBP1_ABC_unchar_transporter"/>
    <property type="match status" value="1"/>
</dbReference>
<dbReference type="EMBL" id="JACSNV010000009">
    <property type="protein sequence ID" value="MBM6878008.1"/>
    <property type="molecule type" value="Genomic_DNA"/>
</dbReference>
<evidence type="ECO:0000313" key="2">
    <source>
        <dbReference type="EMBL" id="MBM6878008.1"/>
    </source>
</evidence>
<dbReference type="PANTHER" id="PTHR35271">
    <property type="entry name" value="ABC TRANSPORTER, SUBSTRATE-BINDING LIPOPROTEIN-RELATED"/>
    <property type="match status" value="1"/>
</dbReference>
<dbReference type="SUPFAM" id="SSF53822">
    <property type="entry name" value="Periplasmic binding protein-like I"/>
    <property type="match status" value="1"/>
</dbReference>
<organism evidence="2 3">
    <name type="scientific">Anaerotignum lactatifermentans</name>
    <dbReference type="NCBI Taxonomy" id="160404"/>
    <lineage>
        <taxon>Bacteria</taxon>
        <taxon>Bacillati</taxon>
        <taxon>Bacillota</taxon>
        <taxon>Clostridia</taxon>
        <taxon>Lachnospirales</taxon>
        <taxon>Anaerotignaceae</taxon>
        <taxon>Anaerotignum</taxon>
    </lineage>
</organism>
<keyword evidence="3" id="KW-1185">Reference proteome</keyword>
<dbReference type="Pfam" id="PF04392">
    <property type="entry name" value="ABC_sub_bind"/>
    <property type="match status" value="1"/>
</dbReference>
<keyword evidence="1" id="KW-0732">Signal</keyword>
<name>A0ABS2GBM1_9FIRM</name>
<dbReference type="InterPro" id="IPR007487">
    <property type="entry name" value="ABC_transpt-TYRBP-like"/>
</dbReference>
<dbReference type="InterPro" id="IPR028082">
    <property type="entry name" value="Peripla_BP_I"/>
</dbReference>
<gene>
    <name evidence="2" type="ORF">H9X83_07525</name>
</gene>
<dbReference type="RefSeq" id="WP_205133773.1">
    <property type="nucleotide sequence ID" value="NZ_JACSNT010000008.1"/>
</dbReference>
<protein>
    <submittedName>
        <fullName evidence="2">ABC transporter substrate-binding protein</fullName>
    </submittedName>
</protein>
<evidence type="ECO:0000313" key="3">
    <source>
        <dbReference type="Proteomes" id="UP000729290"/>
    </source>
</evidence>
<dbReference type="Gene3D" id="3.40.50.2300">
    <property type="match status" value="2"/>
</dbReference>
<comment type="caution">
    <text evidence="2">The sequence shown here is derived from an EMBL/GenBank/DDBJ whole genome shotgun (WGS) entry which is preliminary data.</text>
</comment>
<accession>A0ABS2GBM1</accession>
<dbReference type="PANTHER" id="PTHR35271:SF1">
    <property type="entry name" value="ABC TRANSPORTER, SUBSTRATE-BINDING LIPOPROTEIN"/>
    <property type="match status" value="1"/>
</dbReference>
<dbReference type="Proteomes" id="UP000729290">
    <property type="component" value="Unassembled WGS sequence"/>
</dbReference>